<evidence type="ECO:0000313" key="3">
    <source>
        <dbReference type="Proteomes" id="UP000318138"/>
    </source>
</evidence>
<accession>A0A859FFZ5</accession>
<feature type="region of interest" description="Disordered" evidence="1">
    <location>
        <begin position="1"/>
        <end position="45"/>
    </location>
</feature>
<feature type="compositionally biased region" description="Basic and acidic residues" evidence="1">
    <location>
        <begin position="21"/>
        <end position="30"/>
    </location>
</feature>
<evidence type="ECO:0000313" key="2">
    <source>
        <dbReference type="EMBL" id="QKS72283.1"/>
    </source>
</evidence>
<reference evidence="3" key="1">
    <citation type="submission" date="2019-07" db="EMBL/GenBank/DDBJ databases">
        <title>Bacillus alkalisoli sp. nov. isolated from saline soil.</title>
        <authorList>
            <person name="Sun J.-Q."/>
            <person name="Xu L."/>
        </authorList>
    </citation>
    <scope>NUCLEOTIDE SEQUENCE [LARGE SCALE GENOMIC DNA]</scope>
    <source>
        <strain evidence="3">M4U3P1</strain>
    </source>
</reference>
<protein>
    <submittedName>
        <fullName evidence="2">Uncharacterized protein</fullName>
    </submittedName>
</protein>
<proteinExistence type="predicted"/>
<dbReference type="KEGG" id="psua:FLK61_37240"/>
<dbReference type="Proteomes" id="UP000318138">
    <property type="component" value="Chromosome"/>
</dbReference>
<name>A0A859FFZ5_9BACI</name>
<dbReference type="AlphaFoldDB" id="A0A859FFZ5"/>
<evidence type="ECO:0000256" key="1">
    <source>
        <dbReference type="SAM" id="MobiDB-lite"/>
    </source>
</evidence>
<organism evidence="2 3">
    <name type="scientific">Paenalkalicoccus suaedae</name>
    <dbReference type="NCBI Taxonomy" id="2592382"/>
    <lineage>
        <taxon>Bacteria</taxon>
        <taxon>Bacillati</taxon>
        <taxon>Bacillota</taxon>
        <taxon>Bacilli</taxon>
        <taxon>Bacillales</taxon>
        <taxon>Bacillaceae</taxon>
        <taxon>Paenalkalicoccus</taxon>
    </lineage>
</organism>
<dbReference type="EMBL" id="CP041372">
    <property type="protein sequence ID" value="QKS72283.1"/>
    <property type="molecule type" value="Genomic_DNA"/>
</dbReference>
<sequence>MNEVPAGAKRAEGGTNKGAGRAKESETSERKSKKHKQTPFLHTFT</sequence>
<gene>
    <name evidence="2" type="ORF">FLK61_37240</name>
</gene>
<keyword evidence="3" id="KW-1185">Reference proteome</keyword>